<dbReference type="Pfam" id="PF00072">
    <property type="entry name" value="Response_reg"/>
    <property type="match status" value="1"/>
</dbReference>
<dbReference type="Proteomes" id="UP001519287">
    <property type="component" value="Unassembled WGS sequence"/>
</dbReference>
<dbReference type="InterPro" id="IPR011006">
    <property type="entry name" value="CheY-like_superfamily"/>
</dbReference>
<feature type="domain" description="Response regulatory" evidence="7">
    <location>
        <begin position="3"/>
        <end position="121"/>
    </location>
</feature>
<feature type="modified residue" description="4-aspartylphosphate" evidence="4">
    <location>
        <position position="55"/>
    </location>
</feature>
<dbReference type="InterPro" id="IPR020449">
    <property type="entry name" value="Tscrpt_reg_AraC-type_HTH"/>
</dbReference>
<accession>A0ABS4IU07</accession>
<dbReference type="InterPro" id="IPR018062">
    <property type="entry name" value="HTH_AraC-typ_CS"/>
</dbReference>
<proteinExistence type="predicted"/>
<keyword evidence="3" id="KW-0804">Transcription</keyword>
<dbReference type="PROSITE" id="PS50110">
    <property type="entry name" value="RESPONSE_REGULATORY"/>
    <property type="match status" value="1"/>
</dbReference>
<dbReference type="SUPFAM" id="SSF46689">
    <property type="entry name" value="Homeodomain-like"/>
    <property type="match status" value="2"/>
</dbReference>
<dbReference type="InterPro" id="IPR001789">
    <property type="entry name" value="Sig_transdc_resp-reg_receiver"/>
</dbReference>
<dbReference type="SUPFAM" id="SSF52172">
    <property type="entry name" value="CheY-like"/>
    <property type="match status" value="1"/>
</dbReference>
<feature type="region of interest" description="Disordered" evidence="5">
    <location>
        <begin position="247"/>
        <end position="266"/>
    </location>
</feature>
<dbReference type="Pfam" id="PF12833">
    <property type="entry name" value="HTH_18"/>
    <property type="match status" value="1"/>
</dbReference>
<dbReference type="SMART" id="SM00342">
    <property type="entry name" value="HTH_ARAC"/>
    <property type="match status" value="1"/>
</dbReference>
<dbReference type="PANTHER" id="PTHR43280:SF28">
    <property type="entry name" value="HTH-TYPE TRANSCRIPTIONAL ACTIVATOR RHAS"/>
    <property type="match status" value="1"/>
</dbReference>
<name>A0ABS4IU07_9BACL</name>
<organism evidence="8 9">
    <name type="scientific">Paenibacillus eucommiae</name>
    <dbReference type="NCBI Taxonomy" id="1355755"/>
    <lineage>
        <taxon>Bacteria</taxon>
        <taxon>Bacillati</taxon>
        <taxon>Bacillota</taxon>
        <taxon>Bacilli</taxon>
        <taxon>Bacillales</taxon>
        <taxon>Paenibacillaceae</taxon>
        <taxon>Paenibacillus</taxon>
    </lineage>
</organism>
<evidence type="ECO:0000256" key="1">
    <source>
        <dbReference type="ARBA" id="ARBA00023015"/>
    </source>
</evidence>
<sequence length="575" mass="66200">MYRLLLVDDEPVIVNSMYQLFREAVHLELEMYKAYTVEEALDYLHQHRIDLVLSDIRMPGMNGMDLQKQIVSKWPRCKVIFLTGYDDFEYAKQAIRNGGVADYLLKHEDDDIILQSVEKALADIAKHTQFEDYELRTKTKLQLTVSAAQKNLLFELINGMIPSPDALAGKFAQLEMPLQADKPVYLLIGRVDGWSGSIKEADRTLLAFAIQNIVDEYLSSEAVCVSVIYEACRFIWLIQPANNSGMNLQNESQSDPQSYTHSDPQIGPEEQWNHLVSRIHGRVEDAQISCKKLLKVPVSFALSRERGDWSGLGTQFYYLRTLLGRGFDGEQELLIQEGHVFNGLDMEKNRRHFSGSQQLRKQLGVLEEYLESGQRQAFMALYEDIMDIDASYSHTHLLELFYSVSLCLLSYSNRTGVFHTLSAKMNVGKMTQFDAYDTWEEIATFFREFAGLLFDSRQDSPEVPTQRTIHFIQQYIQTHLEQELTLTKLSALVHHSPTYLSRLYKRVTGVTLFDYITECRMVKAREMLTGTVMKIHEIAAAVGYEAAPQFTRSFKKWLNVTPQEYRDTYSNLKLE</sequence>
<dbReference type="PRINTS" id="PR00032">
    <property type="entry name" value="HTHARAC"/>
</dbReference>
<evidence type="ECO:0000256" key="2">
    <source>
        <dbReference type="ARBA" id="ARBA00023125"/>
    </source>
</evidence>
<dbReference type="PROSITE" id="PS00041">
    <property type="entry name" value="HTH_ARAC_FAMILY_1"/>
    <property type="match status" value="1"/>
</dbReference>
<evidence type="ECO:0000259" key="6">
    <source>
        <dbReference type="PROSITE" id="PS01124"/>
    </source>
</evidence>
<dbReference type="PROSITE" id="PS01124">
    <property type="entry name" value="HTH_ARAC_FAMILY_2"/>
    <property type="match status" value="1"/>
</dbReference>
<dbReference type="Gene3D" id="3.40.50.2300">
    <property type="match status" value="1"/>
</dbReference>
<dbReference type="InterPro" id="IPR009057">
    <property type="entry name" value="Homeodomain-like_sf"/>
</dbReference>
<protein>
    <submittedName>
        <fullName evidence="8">Two-component system response regulator YesN</fullName>
    </submittedName>
</protein>
<comment type="caution">
    <text evidence="8">The sequence shown here is derived from an EMBL/GenBank/DDBJ whole genome shotgun (WGS) entry which is preliminary data.</text>
</comment>
<evidence type="ECO:0000313" key="8">
    <source>
        <dbReference type="EMBL" id="MBP1991055.1"/>
    </source>
</evidence>
<evidence type="ECO:0000259" key="7">
    <source>
        <dbReference type="PROSITE" id="PS50110"/>
    </source>
</evidence>
<keyword evidence="2" id="KW-0238">DNA-binding</keyword>
<dbReference type="PANTHER" id="PTHR43280">
    <property type="entry name" value="ARAC-FAMILY TRANSCRIPTIONAL REGULATOR"/>
    <property type="match status" value="1"/>
</dbReference>
<evidence type="ECO:0000256" key="5">
    <source>
        <dbReference type="SAM" id="MobiDB-lite"/>
    </source>
</evidence>
<evidence type="ECO:0000256" key="3">
    <source>
        <dbReference type="ARBA" id="ARBA00023163"/>
    </source>
</evidence>
<keyword evidence="4" id="KW-0597">Phosphoprotein</keyword>
<evidence type="ECO:0000256" key="4">
    <source>
        <dbReference type="PROSITE-ProRule" id="PRU00169"/>
    </source>
</evidence>
<feature type="domain" description="HTH araC/xylS-type" evidence="6">
    <location>
        <begin position="470"/>
        <end position="568"/>
    </location>
</feature>
<dbReference type="EMBL" id="JAGGLB010000007">
    <property type="protein sequence ID" value="MBP1991055.1"/>
    <property type="molecule type" value="Genomic_DNA"/>
</dbReference>
<evidence type="ECO:0000313" key="9">
    <source>
        <dbReference type="Proteomes" id="UP001519287"/>
    </source>
</evidence>
<feature type="compositionally biased region" description="Polar residues" evidence="5">
    <location>
        <begin position="247"/>
        <end position="263"/>
    </location>
</feature>
<dbReference type="CDD" id="cd17536">
    <property type="entry name" value="REC_YesN-like"/>
    <property type="match status" value="1"/>
</dbReference>
<keyword evidence="1" id="KW-0805">Transcription regulation</keyword>
<dbReference type="SMART" id="SM00448">
    <property type="entry name" value="REC"/>
    <property type="match status" value="1"/>
</dbReference>
<dbReference type="RefSeq" id="WP_209971804.1">
    <property type="nucleotide sequence ID" value="NZ_JAGGLB010000007.1"/>
</dbReference>
<keyword evidence="9" id="KW-1185">Reference proteome</keyword>
<gene>
    <name evidence="8" type="ORF">J2Z66_002662</name>
</gene>
<reference evidence="8 9" key="1">
    <citation type="submission" date="2021-03" db="EMBL/GenBank/DDBJ databases">
        <title>Genomic Encyclopedia of Type Strains, Phase IV (KMG-IV): sequencing the most valuable type-strain genomes for metagenomic binning, comparative biology and taxonomic classification.</title>
        <authorList>
            <person name="Goeker M."/>
        </authorList>
    </citation>
    <scope>NUCLEOTIDE SEQUENCE [LARGE SCALE GENOMIC DNA]</scope>
    <source>
        <strain evidence="8 9">DSM 26048</strain>
    </source>
</reference>
<dbReference type="InterPro" id="IPR018060">
    <property type="entry name" value="HTH_AraC"/>
</dbReference>
<dbReference type="Gene3D" id="1.10.10.60">
    <property type="entry name" value="Homeodomain-like"/>
    <property type="match status" value="2"/>
</dbReference>